<dbReference type="OrthoDB" id="10000095at2759"/>
<dbReference type="Proteomes" id="UP000663882">
    <property type="component" value="Unassembled WGS sequence"/>
</dbReference>
<proteinExistence type="predicted"/>
<protein>
    <submittedName>
        <fullName evidence="2">Uncharacterized protein</fullName>
    </submittedName>
</protein>
<feature type="transmembrane region" description="Helical" evidence="1">
    <location>
        <begin position="110"/>
        <end position="135"/>
    </location>
</feature>
<comment type="caution">
    <text evidence="2">The sequence shown here is derived from an EMBL/GenBank/DDBJ whole genome shotgun (WGS) entry which is preliminary data.</text>
</comment>
<evidence type="ECO:0000313" key="4">
    <source>
        <dbReference type="Proteomes" id="UP000663882"/>
    </source>
</evidence>
<dbReference type="Proteomes" id="UP000663823">
    <property type="component" value="Unassembled WGS sequence"/>
</dbReference>
<feature type="transmembrane region" description="Helical" evidence="1">
    <location>
        <begin position="80"/>
        <end position="98"/>
    </location>
</feature>
<evidence type="ECO:0000313" key="2">
    <source>
        <dbReference type="EMBL" id="CAF1308134.1"/>
    </source>
</evidence>
<keyword evidence="1" id="KW-0472">Membrane</keyword>
<evidence type="ECO:0000256" key="1">
    <source>
        <dbReference type="SAM" id="Phobius"/>
    </source>
</evidence>
<sequence length="242" mass="27437">MATIGSNILSQNQVVELRYYGIRVFSSLHDRRKLRVNKSLARLIIFLGLCLIGITAADLSKLSSTITQSEQSIWPSSGKGIWIGLFVIAVGIFTLIAVKEKSHASFHILLPYTIIAILLCFFGLLTSIAILQRYIKHPILSDEINRNKEQEIQFVLSALLIGIFALTFLFLSCLSCMICWTIPHFCDKYQGSMPRPFYRLRQNLPIEIPLQPPRSPIQSIIIQSSRYRRQRPYVVNGADLPS</sequence>
<reference evidence="2" key="1">
    <citation type="submission" date="2021-02" db="EMBL/GenBank/DDBJ databases">
        <authorList>
            <person name="Nowell W R."/>
        </authorList>
    </citation>
    <scope>NUCLEOTIDE SEQUENCE</scope>
</reference>
<dbReference type="AlphaFoldDB" id="A0A815DZI4"/>
<feature type="transmembrane region" description="Helical" evidence="1">
    <location>
        <begin position="155"/>
        <end position="180"/>
    </location>
</feature>
<feature type="transmembrane region" description="Helical" evidence="1">
    <location>
        <begin position="40"/>
        <end position="60"/>
    </location>
</feature>
<evidence type="ECO:0000313" key="3">
    <source>
        <dbReference type="EMBL" id="CAF3937905.1"/>
    </source>
</evidence>
<organism evidence="2 4">
    <name type="scientific">Rotaria sordida</name>
    <dbReference type="NCBI Taxonomy" id="392033"/>
    <lineage>
        <taxon>Eukaryota</taxon>
        <taxon>Metazoa</taxon>
        <taxon>Spiralia</taxon>
        <taxon>Gnathifera</taxon>
        <taxon>Rotifera</taxon>
        <taxon>Eurotatoria</taxon>
        <taxon>Bdelloidea</taxon>
        <taxon>Philodinida</taxon>
        <taxon>Philodinidae</taxon>
        <taxon>Rotaria</taxon>
    </lineage>
</organism>
<dbReference type="EMBL" id="CAJNOO010002945">
    <property type="protein sequence ID" value="CAF1308134.1"/>
    <property type="molecule type" value="Genomic_DNA"/>
</dbReference>
<keyword evidence="1" id="KW-1133">Transmembrane helix</keyword>
<gene>
    <name evidence="3" type="ORF">OTI717_LOCUS25704</name>
    <name evidence="2" type="ORF">RFH988_LOCUS30097</name>
</gene>
<keyword evidence="1" id="KW-0812">Transmembrane</keyword>
<accession>A0A815DZI4</accession>
<dbReference type="EMBL" id="CAJOAX010005173">
    <property type="protein sequence ID" value="CAF3937905.1"/>
    <property type="molecule type" value="Genomic_DNA"/>
</dbReference>
<name>A0A815DZI4_9BILA</name>